<proteinExistence type="predicted"/>
<dbReference type="OrthoDB" id="5364357at2"/>
<organism evidence="1 2">
    <name type="scientific">Campylobacter sputorum subsp. sputorum</name>
    <dbReference type="NCBI Taxonomy" id="32024"/>
    <lineage>
        <taxon>Bacteria</taxon>
        <taxon>Pseudomonadati</taxon>
        <taxon>Campylobacterota</taxon>
        <taxon>Epsilonproteobacteria</taxon>
        <taxon>Campylobacterales</taxon>
        <taxon>Campylobacteraceae</taxon>
        <taxon>Campylobacter</taxon>
    </lineage>
</organism>
<dbReference type="AlphaFoldDB" id="A0A381DL31"/>
<dbReference type="Proteomes" id="UP000254920">
    <property type="component" value="Unassembled WGS sequence"/>
</dbReference>
<evidence type="ECO:0000313" key="1">
    <source>
        <dbReference type="EMBL" id="SUX11181.1"/>
    </source>
</evidence>
<keyword evidence="2" id="KW-1185">Reference proteome</keyword>
<gene>
    <name evidence="1" type="ORF">NCTC12475_01396</name>
</gene>
<dbReference type="GeneID" id="93090045"/>
<dbReference type="EMBL" id="UFVD01000001">
    <property type="protein sequence ID" value="SUX11181.1"/>
    <property type="molecule type" value="Genomic_DNA"/>
</dbReference>
<sequence length="154" mass="18722">MDDTEQKPIFVMKRKKSFMITLYYIFATLWYLAAALVCFGLLFNDNITFNIIGFVLLVFTPYIFFYAFDIKEVICYEDYFIIKRKFFIIKCCYSELRNEYSIIRTILLHGLVIPYKKLRLKLFINLNMFKKDDINKFIEFLESKNITKYKMFKL</sequence>
<name>A0A381DL31_9BACT</name>
<evidence type="ECO:0000313" key="2">
    <source>
        <dbReference type="Proteomes" id="UP000254920"/>
    </source>
</evidence>
<accession>A0A381DL31</accession>
<dbReference type="RefSeq" id="WP_089181944.1">
    <property type="nucleotide sequence ID" value="NZ_CP043427.1"/>
</dbReference>
<protein>
    <submittedName>
        <fullName evidence="1">Uncharacterized protein</fullName>
    </submittedName>
</protein>
<reference evidence="1 2" key="1">
    <citation type="submission" date="2018-06" db="EMBL/GenBank/DDBJ databases">
        <authorList>
            <consortium name="Pathogen Informatics"/>
            <person name="Doyle S."/>
        </authorList>
    </citation>
    <scope>NUCLEOTIDE SEQUENCE [LARGE SCALE GENOMIC DNA]</scope>
    <source>
        <strain evidence="1 2">NCTC12475</strain>
    </source>
</reference>